<dbReference type="Proteomes" id="UP000256297">
    <property type="component" value="Chromosome CBM2589_b"/>
</dbReference>
<reference evidence="1 2" key="1">
    <citation type="submission" date="2018-01" db="EMBL/GenBank/DDBJ databases">
        <authorList>
            <person name="Clerissi C."/>
        </authorList>
    </citation>
    <scope>NUCLEOTIDE SEQUENCE [LARGE SCALE GENOMIC DNA]</scope>
    <source>
        <strain evidence="1">Cupriavidus taiwanensis STM 3521</strain>
    </source>
</reference>
<comment type="caution">
    <text evidence="1">The sequence shown here is derived from an EMBL/GenBank/DDBJ whole genome shotgun (WGS) entry which is preliminary data.</text>
</comment>
<sequence length="78" mass="8740">MVSELVGAVNRCQSDEESLNTSHQDIYLAEGILRGVLCRYQAKPTCPSGLQSTLSLGQRLVRIVNLFVDNWVFKESVR</sequence>
<evidence type="ECO:0000313" key="2">
    <source>
        <dbReference type="Proteomes" id="UP000256297"/>
    </source>
</evidence>
<evidence type="ECO:0000313" key="1">
    <source>
        <dbReference type="EMBL" id="SOY40001.1"/>
    </source>
</evidence>
<accession>A0A975WNU0</accession>
<protein>
    <submittedName>
        <fullName evidence="1">Uncharacterized protein</fullName>
    </submittedName>
</protein>
<dbReference type="EMBL" id="OFSP01000001">
    <property type="protein sequence ID" value="SOY40001.1"/>
    <property type="molecule type" value="Genomic_DNA"/>
</dbReference>
<name>A0A975WNU0_9BURK</name>
<proteinExistence type="predicted"/>
<gene>
    <name evidence="1" type="ORF">CBM2589_B10282</name>
</gene>
<organism evidence="1 2">
    <name type="scientific">Cupriavidus taiwanensis</name>
    <dbReference type="NCBI Taxonomy" id="164546"/>
    <lineage>
        <taxon>Bacteria</taxon>
        <taxon>Pseudomonadati</taxon>
        <taxon>Pseudomonadota</taxon>
        <taxon>Betaproteobacteria</taxon>
        <taxon>Burkholderiales</taxon>
        <taxon>Burkholderiaceae</taxon>
        <taxon>Cupriavidus</taxon>
    </lineage>
</organism>
<dbReference type="AlphaFoldDB" id="A0A975WNU0"/>